<dbReference type="Proteomes" id="UP000252081">
    <property type="component" value="Unassembled WGS sequence"/>
</dbReference>
<name>A0A366KN74_9SPHI</name>
<reference evidence="2 3" key="1">
    <citation type="submission" date="2018-07" db="EMBL/GenBank/DDBJ databases">
        <title>A draft genome of a endophytic bacteria, a new species of Pedobacter.</title>
        <authorList>
            <person name="Zhang Z.D."/>
            <person name="Chen Z.J."/>
        </authorList>
    </citation>
    <scope>NUCLEOTIDE SEQUENCE [LARGE SCALE GENOMIC DNA]</scope>
    <source>
        <strain evidence="2 3">RS10</strain>
    </source>
</reference>
<evidence type="ECO:0000313" key="3">
    <source>
        <dbReference type="Proteomes" id="UP000252081"/>
    </source>
</evidence>
<dbReference type="AlphaFoldDB" id="A0A366KN74"/>
<evidence type="ECO:0000313" key="2">
    <source>
        <dbReference type="EMBL" id="RBQ02629.1"/>
    </source>
</evidence>
<keyword evidence="3" id="KW-1185">Reference proteome</keyword>
<proteinExistence type="predicted"/>
<dbReference type="EMBL" id="QNQU01000033">
    <property type="protein sequence ID" value="RBQ02629.1"/>
    <property type="molecule type" value="Genomic_DNA"/>
</dbReference>
<organism evidence="2 3">
    <name type="scientific">Pedobacter miscanthi</name>
    <dbReference type="NCBI Taxonomy" id="2259170"/>
    <lineage>
        <taxon>Bacteria</taxon>
        <taxon>Pseudomonadati</taxon>
        <taxon>Bacteroidota</taxon>
        <taxon>Sphingobacteriia</taxon>
        <taxon>Sphingobacteriales</taxon>
        <taxon>Sphingobacteriaceae</taxon>
        <taxon>Pedobacter</taxon>
    </lineage>
</organism>
<feature type="region of interest" description="Disordered" evidence="1">
    <location>
        <begin position="59"/>
        <end position="79"/>
    </location>
</feature>
<comment type="caution">
    <text evidence="2">The sequence shown here is derived from an EMBL/GenBank/DDBJ whole genome shotgun (WGS) entry which is preliminary data.</text>
</comment>
<sequence length="79" mass="8823">MNRNGFNLKTRIQTFKSKQVSKILNSKAKCLFLTYFNSGDAGRLPKFCGDTSPANFGSLGQKAKKMPRLKPRHGSKLFA</sequence>
<evidence type="ECO:0000256" key="1">
    <source>
        <dbReference type="SAM" id="MobiDB-lite"/>
    </source>
</evidence>
<accession>A0A366KN74</accession>
<gene>
    <name evidence="2" type="ORF">DRW42_25635</name>
</gene>
<protein>
    <submittedName>
        <fullName evidence="2">Uncharacterized protein</fullName>
    </submittedName>
</protein>
<feature type="compositionally biased region" description="Basic residues" evidence="1">
    <location>
        <begin position="62"/>
        <end position="79"/>
    </location>
</feature>